<dbReference type="InterPro" id="IPR033118">
    <property type="entry name" value="EXPERA"/>
</dbReference>
<dbReference type="AlphaFoldDB" id="A0A5J9U1F6"/>
<evidence type="ECO:0000313" key="11">
    <source>
        <dbReference type="Proteomes" id="UP000324897"/>
    </source>
</evidence>
<dbReference type="InterPro" id="IPR016964">
    <property type="entry name" value="Sigma2_recept"/>
</dbReference>
<evidence type="ECO:0000259" key="9">
    <source>
        <dbReference type="PROSITE" id="PS51751"/>
    </source>
</evidence>
<evidence type="ECO:0000256" key="5">
    <source>
        <dbReference type="ARBA" id="ARBA00022989"/>
    </source>
</evidence>
<evidence type="ECO:0000256" key="8">
    <source>
        <dbReference type="SAM" id="MobiDB-lite"/>
    </source>
</evidence>
<dbReference type="EMBL" id="RWGY01000029">
    <property type="protein sequence ID" value="TVU17267.1"/>
    <property type="molecule type" value="Genomic_DNA"/>
</dbReference>
<dbReference type="PANTHER" id="PTHR31204:SF8">
    <property type="entry name" value="EXPERA DOMAIN-CONTAINING PROTEIN"/>
    <property type="match status" value="1"/>
</dbReference>
<keyword evidence="5 7" id="KW-1133">Transmembrane helix</keyword>
<feature type="domain" description="EXPERA" evidence="9">
    <location>
        <begin position="8"/>
        <end position="140"/>
    </location>
</feature>
<evidence type="ECO:0000313" key="10">
    <source>
        <dbReference type="EMBL" id="TVU17267.1"/>
    </source>
</evidence>
<sequence>MGILSAVANAAVAILCLSVAITSPLLVAQAVLPSSLYPEPLQALRRWYTAEFDDYLLAKPPGFFRGVALLELVFLWPIAVATLYGVLARRPWVATTSLMAGVNTLTSTTAILGDILGSGRATPKLLLSYVPFGVLSVIAILRGLCSCSQRAAAGSSPASSSSHPLLGRRGST</sequence>
<feature type="region of interest" description="Disordered" evidence="8">
    <location>
        <begin position="152"/>
        <end position="172"/>
    </location>
</feature>
<evidence type="ECO:0000256" key="6">
    <source>
        <dbReference type="ARBA" id="ARBA00023136"/>
    </source>
</evidence>
<accession>A0A5J9U1F6</accession>
<gene>
    <name evidence="10" type="ORF">EJB05_33286</name>
</gene>
<comment type="similarity">
    <text evidence="2">Belongs to the TMEM97/sigma-2 receptor family.</text>
</comment>
<feature type="transmembrane region" description="Helical" evidence="7">
    <location>
        <begin position="125"/>
        <end position="145"/>
    </location>
</feature>
<evidence type="ECO:0000256" key="2">
    <source>
        <dbReference type="ARBA" id="ARBA00009096"/>
    </source>
</evidence>
<dbReference type="Pfam" id="PF05241">
    <property type="entry name" value="EBP"/>
    <property type="match status" value="1"/>
</dbReference>
<proteinExistence type="inferred from homology"/>
<keyword evidence="3 7" id="KW-0812">Transmembrane</keyword>
<keyword evidence="11" id="KW-1185">Reference proteome</keyword>
<dbReference type="InterPro" id="IPR051987">
    <property type="entry name" value="Sigma-2_receptor-like"/>
</dbReference>
<dbReference type="PANTHER" id="PTHR31204">
    <property type="entry name" value="SIGMA INTRACELLULAR RECEPTOR 2"/>
    <property type="match status" value="1"/>
</dbReference>
<organism evidence="10 11">
    <name type="scientific">Eragrostis curvula</name>
    <name type="common">weeping love grass</name>
    <dbReference type="NCBI Taxonomy" id="38414"/>
    <lineage>
        <taxon>Eukaryota</taxon>
        <taxon>Viridiplantae</taxon>
        <taxon>Streptophyta</taxon>
        <taxon>Embryophyta</taxon>
        <taxon>Tracheophyta</taxon>
        <taxon>Spermatophyta</taxon>
        <taxon>Magnoliopsida</taxon>
        <taxon>Liliopsida</taxon>
        <taxon>Poales</taxon>
        <taxon>Poaceae</taxon>
        <taxon>PACMAD clade</taxon>
        <taxon>Chloridoideae</taxon>
        <taxon>Eragrostideae</taxon>
        <taxon>Eragrostidinae</taxon>
        <taxon>Eragrostis</taxon>
    </lineage>
</organism>
<evidence type="ECO:0000256" key="1">
    <source>
        <dbReference type="ARBA" id="ARBA00004477"/>
    </source>
</evidence>
<dbReference type="GO" id="GO:0005789">
    <property type="term" value="C:endoplasmic reticulum membrane"/>
    <property type="evidence" value="ECO:0007669"/>
    <property type="project" value="UniProtKB-SubCell"/>
</dbReference>
<dbReference type="Proteomes" id="UP000324897">
    <property type="component" value="Chromosome 7"/>
</dbReference>
<feature type="transmembrane region" description="Helical" evidence="7">
    <location>
        <begin position="63"/>
        <end position="85"/>
    </location>
</feature>
<feature type="compositionally biased region" description="Low complexity" evidence="8">
    <location>
        <begin position="152"/>
        <end position="162"/>
    </location>
</feature>
<dbReference type="OrthoDB" id="433124at2759"/>
<reference evidence="10 11" key="1">
    <citation type="journal article" date="2019" name="Sci. Rep.">
        <title>A high-quality genome of Eragrostis curvula grass provides insights into Poaceae evolution and supports new strategies to enhance forage quality.</title>
        <authorList>
            <person name="Carballo J."/>
            <person name="Santos B.A.C.M."/>
            <person name="Zappacosta D."/>
            <person name="Garbus I."/>
            <person name="Selva J.P."/>
            <person name="Gallo C.A."/>
            <person name="Diaz A."/>
            <person name="Albertini E."/>
            <person name="Caccamo M."/>
            <person name="Echenique V."/>
        </authorList>
    </citation>
    <scope>NUCLEOTIDE SEQUENCE [LARGE SCALE GENOMIC DNA]</scope>
    <source>
        <strain evidence="11">cv. Victoria</strain>
        <tissue evidence="10">Leaf</tissue>
    </source>
</reference>
<dbReference type="PIRSF" id="PIRSF031032">
    <property type="entry name" value="TMP_97_prd"/>
    <property type="match status" value="1"/>
</dbReference>
<evidence type="ECO:0000256" key="7">
    <source>
        <dbReference type="PIRNR" id="PIRNR031032"/>
    </source>
</evidence>
<comment type="subcellular location">
    <subcellularLocation>
        <location evidence="1">Endoplasmic reticulum membrane</location>
        <topology evidence="1">Multi-pass membrane protein</topology>
    </subcellularLocation>
</comment>
<dbReference type="Gramene" id="TVU17267">
    <property type="protein sequence ID" value="TVU17267"/>
    <property type="gene ID" value="EJB05_33286"/>
</dbReference>
<keyword evidence="6 7" id="KW-0472">Membrane</keyword>
<evidence type="ECO:0000256" key="4">
    <source>
        <dbReference type="ARBA" id="ARBA00022824"/>
    </source>
</evidence>
<keyword evidence="4" id="KW-0256">Endoplasmic reticulum</keyword>
<dbReference type="PROSITE" id="PS51751">
    <property type="entry name" value="EXPERA"/>
    <property type="match status" value="1"/>
</dbReference>
<feature type="transmembrane region" description="Helical" evidence="7">
    <location>
        <begin position="92"/>
        <end position="113"/>
    </location>
</feature>
<evidence type="ECO:0000256" key="3">
    <source>
        <dbReference type="ARBA" id="ARBA00022692"/>
    </source>
</evidence>
<protein>
    <recommendedName>
        <fullName evidence="9">EXPERA domain-containing protein</fullName>
    </recommendedName>
</protein>
<name>A0A5J9U1F6_9POAL</name>
<comment type="caution">
    <text evidence="10">The sequence shown here is derived from an EMBL/GenBank/DDBJ whole genome shotgun (WGS) entry which is preliminary data.</text>
</comment>